<reference evidence="1" key="1">
    <citation type="submission" date="2023-03" db="EMBL/GenBank/DDBJ databases">
        <title>Massive genome expansion in bonnet fungi (Mycena s.s.) driven by repeated elements and novel gene families across ecological guilds.</title>
        <authorList>
            <consortium name="Lawrence Berkeley National Laboratory"/>
            <person name="Harder C.B."/>
            <person name="Miyauchi S."/>
            <person name="Viragh M."/>
            <person name="Kuo A."/>
            <person name="Thoen E."/>
            <person name="Andreopoulos B."/>
            <person name="Lu D."/>
            <person name="Skrede I."/>
            <person name="Drula E."/>
            <person name="Henrissat B."/>
            <person name="Morin E."/>
            <person name="Kohler A."/>
            <person name="Barry K."/>
            <person name="LaButti K."/>
            <person name="Morin E."/>
            <person name="Salamov A."/>
            <person name="Lipzen A."/>
            <person name="Mereny Z."/>
            <person name="Hegedus B."/>
            <person name="Baldrian P."/>
            <person name="Stursova M."/>
            <person name="Weitz H."/>
            <person name="Taylor A."/>
            <person name="Grigoriev I.V."/>
            <person name="Nagy L.G."/>
            <person name="Martin F."/>
            <person name="Kauserud H."/>
        </authorList>
    </citation>
    <scope>NUCLEOTIDE SEQUENCE</scope>
    <source>
        <strain evidence="1">CBHHK067</strain>
    </source>
</reference>
<proteinExistence type="predicted"/>
<keyword evidence="2" id="KW-1185">Reference proteome</keyword>
<sequence length="152" mass="17251">MSDFEIKMELWRRAQLARDEAASPWNRIGGALLVVLGARVQALSMQHSCLFSKDFGVTQIKMGQRFSIEMRREHTVHRDGEEPKTVHKKRLEDGFDGSPAVGSCMHIQTAHESTGMHRVDCGRRLEKRHSYFELQAAGIVAANENDYELLVV</sequence>
<dbReference type="EMBL" id="JARKIE010000498">
    <property type="protein sequence ID" value="KAJ7632023.1"/>
    <property type="molecule type" value="Genomic_DNA"/>
</dbReference>
<accession>A0AAD7BVB7</accession>
<dbReference type="AlphaFoldDB" id="A0AAD7BVB7"/>
<protein>
    <submittedName>
        <fullName evidence="1">Uncharacterized protein</fullName>
    </submittedName>
</protein>
<dbReference type="Proteomes" id="UP001221757">
    <property type="component" value="Unassembled WGS sequence"/>
</dbReference>
<evidence type="ECO:0000313" key="1">
    <source>
        <dbReference type="EMBL" id="KAJ7632023.1"/>
    </source>
</evidence>
<name>A0AAD7BVB7_MYCRO</name>
<evidence type="ECO:0000313" key="2">
    <source>
        <dbReference type="Proteomes" id="UP001221757"/>
    </source>
</evidence>
<comment type="caution">
    <text evidence="1">The sequence shown here is derived from an EMBL/GenBank/DDBJ whole genome shotgun (WGS) entry which is preliminary data.</text>
</comment>
<gene>
    <name evidence="1" type="ORF">B0H17DRAFT_1150030</name>
</gene>
<organism evidence="1 2">
    <name type="scientific">Mycena rosella</name>
    <name type="common">Pink bonnet</name>
    <name type="synonym">Agaricus rosellus</name>
    <dbReference type="NCBI Taxonomy" id="1033263"/>
    <lineage>
        <taxon>Eukaryota</taxon>
        <taxon>Fungi</taxon>
        <taxon>Dikarya</taxon>
        <taxon>Basidiomycota</taxon>
        <taxon>Agaricomycotina</taxon>
        <taxon>Agaricomycetes</taxon>
        <taxon>Agaricomycetidae</taxon>
        <taxon>Agaricales</taxon>
        <taxon>Marasmiineae</taxon>
        <taxon>Mycenaceae</taxon>
        <taxon>Mycena</taxon>
    </lineage>
</organism>